<dbReference type="GO" id="GO:0007005">
    <property type="term" value="P:mitochondrion organization"/>
    <property type="evidence" value="ECO:0007669"/>
    <property type="project" value="TreeGrafter"/>
</dbReference>
<feature type="non-terminal residue" evidence="3">
    <location>
        <position position="1"/>
    </location>
</feature>
<name>A0AAV6MC27_9ROSI</name>
<proteinExistence type="inferred from homology"/>
<keyword evidence="2" id="KW-0496">Mitochondrion</keyword>
<evidence type="ECO:0000256" key="2">
    <source>
        <dbReference type="RuleBase" id="RU366048"/>
    </source>
</evidence>
<reference evidence="3 4" key="1">
    <citation type="journal article" date="2021" name="Hortic Res">
        <title>The domestication of Cucurbita argyrosperma as revealed by the genome of its wild relative.</title>
        <authorList>
            <person name="Barrera-Redondo J."/>
            <person name="Sanchez-de la Vega G."/>
            <person name="Aguirre-Liguori J.A."/>
            <person name="Castellanos-Morales G."/>
            <person name="Gutierrez-Guerrero Y.T."/>
            <person name="Aguirre-Dugua X."/>
            <person name="Aguirre-Planter E."/>
            <person name="Tenaillon M.I."/>
            <person name="Lira-Saade R."/>
            <person name="Eguiarte L.E."/>
        </authorList>
    </citation>
    <scope>NUCLEOTIDE SEQUENCE [LARGE SCALE GENOMIC DNA]</scope>
    <source>
        <strain evidence="3">JBR-2021</strain>
    </source>
</reference>
<dbReference type="Proteomes" id="UP000685013">
    <property type="component" value="Chromosome 15"/>
</dbReference>
<dbReference type="EMBL" id="JAGKQH010000015">
    <property type="protein sequence ID" value="KAG6578393.1"/>
    <property type="molecule type" value="Genomic_DNA"/>
</dbReference>
<keyword evidence="4" id="KW-1185">Reference proteome</keyword>
<dbReference type="PANTHER" id="PTHR23222:SF0">
    <property type="entry name" value="PROHIBITIN 1"/>
    <property type="match status" value="1"/>
</dbReference>
<accession>A0AAV6MC27</accession>
<keyword evidence="2" id="KW-0999">Mitochondrion inner membrane</keyword>
<comment type="subcellular location">
    <subcellularLocation>
        <location evidence="2">Mitochondrion inner membrane</location>
    </subcellularLocation>
</comment>
<dbReference type="PANTHER" id="PTHR23222">
    <property type="entry name" value="PROHIBITIN"/>
    <property type="match status" value="1"/>
</dbReference>
<evidence type="ECO:0000313" key="3">
    <source>
        <dbReference type="EMBL" id="KAG6578393.1"/>
    </source>
</evidence>
<evidence type="ECO:0000313" key="4">
    <source>
        <dbReference type="Proteomes" id="UP000685013"/>
    </source>
</evidence>
<keyword evidence="2" id="KW-0472">Membrane</keyword>
<evidence type="ECO:0000256" key="1">
    <source>
        <dbReference type="ARBA" id="ARBA00009658"/>
    </source>
</evidence>
<dbReference type="GO" id="GO:0005743">
    <property type="term" value="C:mitochondrial inner membrane"/>
    <property type="evidence" value="ECO:0007669"/>
    <property type="project" value="UniProtKB-SubCell"/>
</dbReference>
<protein>
    <recommendedName>
        <fullName evidence="2">Prohibitin</fullName>
    </recommendedName>
</protein>
<comment type="caution">
    <text evidence="3">The sequence shown here is derived from an EMBL/GenBank/DDBJ whole genome shotgun (WGS) entry which is preliminary data.</text>
</comment>
<gene>
    <name evidence="3" type="primary">PHB5</name>
    <name evidence="3" type="ORF">SDJN03_22841</name>
</gene>
<dbReference type="InterPro" id="IPR000163">
    <property type="entry name" value="Prohibitin"/>
</dbReference>
<comment type="similarity">
    <text evidence="1 2">Belongs to the prohibitin family.</text>
</comment>
<dbReference type="AlphaFoldDB" id="A0AAV6MC27"/>
<sequence>MDVSALIREALAARATESHIVLDYVSFTNVSFSPEFSRACESEQVAQQRQKMLLLREAKEEENIRAATVWDEAFKVTVTMRILYRTEVFAVVEMTRRLVFDQGG</sequence>
<organism evidence="3 4">
    <name type="scientific">Cucurbita argyrosperma subsp. sororia</name>
    <dbReference type="NCBI Taxonomy" id="37648"/>
    <lineage>
        <taxon>Eukaryota</taxon>
        <taxon>Viridiplantae</taxon>
        <taxon>Streptophyta</taxon>
        <taxon>Embryophyta</taxon>
        <taxon>Tracheophyta</taxon>
        <taxon>Spermatophyta</taxon>
        <taxon>Magnoliopsida</taxon>
        <taxon>eudicotyledons</taxon>
        <taxon>Gunneridae</taxon>
        <taxon>Pentapetalae</taxon>
        <taxon>rosids</taxon>
        <taxon>fabids</taxon>
        <taxon>Cucurbitales</taxon>
        <taxon>Cucurbitaceae</taxon>
        <taxon>Cucurbiteae</taxon>
        <taxon>Cucurbita</taxon>
    </lineage>
</organism>